<sequence>MNEYNETPRKNQERLFSAISGGFFLLLVGTLFIITPNLFDNIMNFFGDLQLID</sequence>
<keyword evidence="1" id="KW-0812">Transmembrane</keyword>
<keyword evidence="1" id="KW-0472">Membrane</keyword>
<protein>
    <submittedName>
        <fullName evidence="2">Uncharacterized protein</fullName>
    </submittedName>
</protein>
<evidence type="ECO:0000313" key="2">
    <source>
        <dbReference type="EMBL" id="GAG79515.1"/>
    </source>
</evidence>
<name>X1AAP0_9ZZZZ</name>
<feature type="transmembrane region" description="Helical" evidence="1">
    <location>
        <begin position="15"/>
        <end position="34"/>
    </location>
</feature>
<reference evidence="2" key="1">
    <citation type="journal article" date="2014" name="Front. Microbiol.">
        <title>High frequency of phylogenetically diverse reductive dehalogenase-homologous genes in deep subseafloor sedimentary metagenomes.</title>
        <authorList>
            <person name="Kawai M."/>
            <person name="Futagami T."/>
            <person name="Toyoda A."/>
            <person name="Takaki Y."/>
            <person name="Nishi S."/>
            <person name="Hori S."/>
            <person name="Arai W."/>
            <person name="Tsubouchi T."/>
            <person name="Morono Y."/>
            <person name="Uchiyama I."/>
            <person name="Ito T."/>
            <person name="Fujiyama A."/>
            <person name="Inagaki F."/>
            <person name="Takami H."/>
        </authorList>
    </citation>
    <scope>NUCLEOTIDE SEQUENCE</scope>
    <source>
        <strain evidence="2">Expedition CK06-06</strain>
    </source>
</reference>
<proteinExistence type="predicted"/>
<organism evidence="2">
    <name type="scientific">marine sediment metagenome</name>
    <dbReference type="NCBI Taxonomy" id="412755"/>
    <lineage>
        <taxon>unclassified sequences</taxon>
        <taxon>metagenomes</taxon>
        <taxon>ecological metagenomes</taxon>
    </lineage>
</organism>
<dbReference type="EMBL" id="BART01017589">
    <property type="protein sequence ID" value="GAG79515.1"/>
    <property type="molecule type" value="Genomic_DNA"/>
</dbReference>
<comment type="caution">
    <text evidence="2">The sequence shown here is derived from an EMBL/GenBank/DDBJ whole genome shotgun (WGS) entry which is preliminary data.</text>
</comment>
<feature type="non-terminal residue" evidence="2">
    <location>
        <position position="53"/>
    </location>
</feature>
<keyword evidence="1" id="KW-1133">Transmembrane helix</keyword>
<evidence type="ECO:0000256" key="1">
    <source>
        <dbReference type="SAM" id="Phobius"/>
    </source>
</evidence>
<accession>X1AAP0</accession>
<gene>
    <name evidence="2" type="ORF">S01H4_33424</name>
</gene>
<dbReference type="AlphaFoldDB" id="X1AAP0"/>